<dbReference type="EMBL" id="AP029612">
    <property type="protein sequence ID" value="BFG70782.1"/>
    <property type="molecule type" value="Genomic_DNA"/>
</dbReference>
<proteinExistence type="predicted"/>
<reference evidence="1" key="1">
    <citation type="submission" date="2024-02" db="EMBL/GenBank/DDBJ databases">
        <title>Sediminibacterium planktonica sp. nov. and Sediminibacterium longus sp. nov., isolated from surface lake and river water.</title>
        <authorList>
            <person name="Watanabe K."/>
            <person name="Takemine S."/>
            <person name="Ishii Y."/>
            <person name="Ogata Y."/>
            <person name="Shindo C."/>
            <person name="Suda W."/>
        </authorList>
    </citation>
    <scope>NUCLEOTIDE SEQUENCE</scope>
    <source>
        <strain evidence="1">KACHI17</strain>
    </source>
</reference>
<dbReference type="PROSITE" id="PS51257">
    <property type="entry name" value="PROKAR_LIPOPROTEIN"/>
    <property type="match status" value="1"/>
</dbReference>
<evidence type="ECO:0000313" key="1">
    <source>
        <dbReference type="EMBL" id="BFG70782.1"/>
    </source>
</evidence>
<protein>
    <recommendedName>
        <fullName evidence="2">DUF3568 family protein</fullName>
    </recommendedName>
</protein>
<sequence>MKMKYVVAICIFIMLLSGCIHYETDRVRKGRVSVTVKESDHQFRLDAKFKRSQTDAVAQIIQEELGGSSYDTENHRSSTFTIRDDDKLYVRLRKGRLRIRFDKDQNDEMAYERVKRLADHIKVSLTSQ</sequence>
<name>A0AAT9GJM2_9BACT</name>
<accession>A0AAT9GJM2</accession>
<organism evidence="1">
    <name type="scientific">Sediminibacterium sp. KACHI17</name>
    <dbReference type="NCBI Taxonomy" id="1751071"/>
    <lineage>
        <taxon>Bacteria</taxon>
        <taxon>Pseudomonadati</taxon>
        <taxon>Bacteroidota</taxon>
        <taxon>Chitinophagia</taxon>
        <taxon>Chitinophagales</taxon>
        <taxon>Chitinophagaceae</taxon>
        <taxon>Sediminibacterium</taxon>
    </lineage>
</organism>
<gene>
    <name evidence="1" type="ORF">KACHI17_16630</name>
</gene>
<evidence type="ECO:0008006" key="2">
    <source>
        <dbReference type="Google" id="ProtNLM"/>
    </source>
</evidence>
<dbReference type="RefSeq" id="WP_353548420.1">
    <property type="nucleotide sequence ID" value="NZ_AP029612.1"/>
</dbReference>
<dbReference type="AlphaFoldDB" id="A0AAT9GJM2"/>